<gene>
    <name evidence="1" type="ORF">EI427_05175</name>
</gene>
<keyword evidence="2" id="KW-1185">Reference proteome</keyword>
<dbReference type="KEGG" id="fll:EI427_05175"/>
<dbReference type="OrthoDB" id="979585at2"/>
<evidence type="ECO:0008006" key="3">
    <source>
        <dbReference type="Google" id="ProtNLM"/>
    </source>
</evidence>
<dbReference type="AlphaFoldDB" id="A0A3S9P0D3"/>
<dbReference type="EMBL" id="CP034562">
    <property type="protein sequence ID" value="AZQ61644.1"/>
    <property type="molecule type" value="Genomic_DNA"/>
</dbReference>
<organism evidence="1 2">
    <name type="scientific">Flammeovirga pectinis</name>
    <dbReference type="NCBI Taxonomy" id="2494373"/>
    <lineage>
        <taxon>Bacteria</taxon>
        <taxon>Pseudomonadati</taxon>
        <taxon>Bacteroidota</taxon>
        <taxon>Cytophagia</taxon>
        <taxon>Cytophagales</taxon>
        <taxon>Flammeovirgaceae</taxon>
        <taxon>Flammeovirga</taxon>
    </lineage>
</organism>
<accession>A0A3S9P0D3</accession>
<evidence type="ECO:0000313" key="1">
    <source>
        <dbReference type="EMBL" id="AZQ61644.1"/>
    </source>
</evidence>
<sequence length="132" mass="15218">MTNFTTDMNSRSSTLTIRMRGYFQTEQFSDLFEDSLKDIQNGKPLIVLLDARFIKSGWMSANPWLVSWFLPKIALLKVKHFGVIIEEDCDPFTRFSVINLESLLENEPSLKINLFESPEEAVIWGRDLLKAA</sequence>
<name>A0A3S9P0D3_9BACT</name>
<proteinExistence type="predicted"/>
<evidence type="ECO:0000313" key="2">
    <source>
        <dbReference type="Proteomes" id="UP000267268"/>
    </source>
</evidence>
<reference evidence="1 2" key="1">
    <citation type="submission" date="2018-12" db="EMBL/GenBank/DDBJ databases">
        <title>Flammeovirga pectinis sp. nov., isolated from the gut of the Korean scallop, Patinopecten yessoensis.</title>
        <authorList>
            <person name="Bae J.-W."/>
            <person name="Jeong Y.-S."/>
            <person name="Kang W."/>
        </authorList>
    </citation>
    <scope>NUCLEOTIDE SEQUENCE [LARGE SCALE GENOMIC DNA]</scope>
    <source>
        <strain evidence="1 2">L12M1</strain>
    </source>
</reference>
<protein>
    <recommendedName>
        <fullName evidence="3">STAS/SEC14 domain-containing protein</fullName>
    </recommendedName>
</protein>
<dbReference type="Proteomes" id="UP000267268">
    <property type="component" value="Chromosome 1"/>
</dbReference>
<dbReference type="RefSeq" id="WP_126612338.1">
    <property type="nucleotide sequence ID" value="NZ_CP034562.1"/>
</dbReference>